<sequence>MSTLILALAAGAVIGLALGALGGGGSVLAVPALIYLLGFTPVAATTASLVIVAVISATAMSAHARDGNVRWRTGLLFAAAGIGPAMLGGALAGRVPAPVLTAAFSV</sequence>
<dbReference type="Pfam" id="PF01925">
    <property type="entry name" value="TauE"/>
    <property type="match status" value="1"/>
</dbReference>
<keyword evidence="6" id="KW-1003">Cell membrane</keyword>
<evidence type="ECO:0000256" key="5">
    <source>
        <dbReference type="ARBA" id="ARBA00023136"/>
    </source>
</evidence>
<feature type="non-terminal residue" evidence="7">
    <location>
        <position position="106"/>
    </location>
</feature>
<comment type="caution">
    <text evidence="7">The sequence shown here is derived from an EMBL/GenBank/DDBJ whole genome shotgun (WGS) entry which is preliminary data.</text>
</comment>
<gene>
    <name evidence="7" type="ORF">R5A26_18585</name>
</gene>
<dbReference type="PANTHER" id="PTHR43701:SF2">
    <property type="entry name" value="MEMBRANE TRANSPORTER PROTEIN YJNA-RELATED"/>
    <property type="match status" value="1"/>
</dbReference>
<proteinExistence type="inferred from homology"/>
<dbReference type="Proteomes" id="UP001187346">
    <property type="component" value="Unassembled WGS sequence"/>
</dbReference>
<dbReference type="InterPro" id="IPR002781">
    <property type="entry name" value="TM_pro_TauE-like"/>
</dbReference>
<evidence type="ECO:0000256" key="3">
    <source>
        <dbReference type="ARBA" id="ARBA00022692"/>
    </source>
</evidence>
<evidence type="ECO:0000256" key="2">
    <source>
        <dbReference type="ARBA" id="ARBA00009142"/>
    </source>
</evidence>
<dbReference type="EMBL" id="JAWMAJ010000055">
    <property type="protein sequence ID" value="MDV7217959.1"/>
    <property type="molecule type" value="Genomic_DNA"/>
</dbReference>
<evidence type="ECO:0000313" key="8">
    <source>
        <dbReference type="Proteomes" id="UP001187346"/>
    </source>
</evidence>
<protein>
    <recommendedName>
        <fullName evidence="6">Probable membrane transporter protein</fullName>
    </recommendedName>
</protein>
<evidence type="ECO:0000256" key="6">
    <source>
        <dbReference type="RuleBase" id="RU363041"/>
    </source>
</evidence>
<accession>A0ABU4FBJ4</accession>
<name>A0ABU4FBJ4_9ACTN</name>
<keyword evidence="5 6" id="KW-0472">Membrane</keyword>
<feature type="transmembrane region" description="Helical" evidence="6">
    <location>
        <begin position="74"/>
        <end position="92"/>
    </location>
</feature>
<feature type="transmembrane region" description="Helical" evidence="6">
    <location>
        <begin position="39"/>
        <end position="62"/>
    </location>
</feature>
<comment type="subcellular location">
    <subcellularLocation>
        <location evidence="6">Cell membrane</location>
        <topology evidence="6">Multi-pass membrane protein</topology>
    </subcellularLocation>
    <subcellularLocation>
        <location evidence="1">Membrane</location>
        <topology evidence="1">Multi-pass membrane protein</topology>
    </subcellularLocation>
</comment>
<keyword evidence="4 6" id="KW-1133">Transmembrane helix</keyword>
<comment type="similarity">
    <text evidence="2 6">Belongs to the 4-toluene sulfonate uptake permease (TSUP) (TC 2.A.102) family.</text>
</comment>
<keyword evidence="8" id="KW-1185">Reference proteome</keyword>
<dbReference type="InterPro" id="IPR051598">
    <property type="entry name" value="TSUP/Inactive_protease-like"/>
</dbReference>
<reference evidence="7 8" key="1">
    <citation type="submission" date="2023-10" db="EMBL/GenBank/DDBJ databases">
        <title>Characterization of rhizosphere-enriched actinobacteria from wheat plants lab-grown on chernevaya soil.</title>
        <authorList>
            <person name="Tikhonova E.N."/>
            <person name="Konopkin A."/>
            <person name="Kravchenko I.K."/>
        </authorList>
    </citation>
    <scope>NUCLEOTIDE SEQUENCE [LARGE SCALE GENOMIC DNA]</scope>
    <source>
        <strain evidence="7 8">RR29</strain>
    </source>
</reference>
<evidence type="ECO:0000256" key="1">
    <source>
        <dbReference type="ARBA" id="ARBA00004141"/>
    </source>
</evidence>
<evidence type="ECO:0000313" key="7">
    <source>
        <dbReference type="EMBL" id="MDV7217959.1"/>
    </source>
</evidence>
<dbReference type="PANTHER" id="PTHR43701">
    <property type="entry name" value="MEMBRANE TRANSPORTER PROTEIN MJ0441-RELATED"/>
    <property type="match status" value="1"/>
</dbReference>
<organism evidence="7 8">
    <name type="scientific">Streptomyces prunicolor</name>
    <dbReference type="NCBI Taxonomy" id="67348"/>
    <lineage>
        <taxon>Bacteria</taxon>
        <taxon>Bacillati</taxon>
        <taxon>Actinomycetota</taxon>
        <taxon>Actinomycetes</taxon>
        <taxon>Kitasatosporales</taxon>
        <taxon>Streptomycetaceae</taxon>
        <taxon>Streptomyces</taxon>
    </lineage>
</organism>
<evidence type="ECO:0000256" key="4">
    <source>
        <dbReference type="ARBA" id="ARBA00022989"/>
    </source>
</evidence>
<keyword evidence="3 6" id="KW-0812">Transmembrane</keyword>